<keyword evidence="5" id="KW-1185">Reference proteome</keyword>
<protein>
    <recommendedName>
        <fullName evidence="6">G-patch domain-containing protein</fullName>
    </recommendedName>
</protein>
<reference evidence="4" key="1">
    <citation type="submission" date="2022-07" db="EMBL/GenBank/DDBJ databases">
        <title>Phylogenomic reconstructions and comparative analyses of Kickxellomycotina fungi.</title>
        <authorList>
            <person name="Reynolds N.K."/>
            <person name="Stajich J.E."/>
            <person name="Barry K."/>
            <person name="Grigoriev I.V."/>
            <person name="Crous P."/>
            <person name="Smith M.E."/>
        </authorList>
    </citation>
    <scope>NUCLEOTIDE SEQUENCE</scope>
    <source>
        <strain evidence="4">RSA 861</strain>
    </source>
</reference>
<dbReference type="PROSITE" id="PS50006">
    <property type="entry name" value="FHA_DOMAIN"/>
    <property type="match status" value="1"/>
</dbReference>
<dbReference type="GO" id="GO:0003676">
    <property type="term" value="F:nucleic acid binding"/>
    <property type="evidence" value="ECO:0007669"/>
    <property type="project" value="InterPro"/>
</dbReference>
<dbReference type="AlphaFoldDB" id="A0A9W8DVB1"/>
<feature type="compositionally biased region" description="Acidic residues" evidence="1">
    <location>
        <begin position="266"/>
        <end position="293"/>
    </location>
</feature>
<organism evidence="4 5">
    <name type="scientific">Tieghemiomyces parasiticus</name>
    <dbReference type="NCBI Taxonomy" id="78921"/>
    <lineage>
        <taxon>Eukaryota</taxon>
        <taxon>Fungi</taxon>
        <taxon>Fungi incertae sedis</taxon>
        <taxon>Zoopagomycota</taxon>
        <taxon>Kickxellomycotina</taxon>
        <taxon>Dimargaritomycetes</taxon>
        <taxon>Dimargaritales</taxon>
        <taxon>Dimargaritaceae</taxon>
        <taxon>Tieghemiomyces</taxon>
    </lineage>
</organism>
<name>A0A9W8DVB1_9FUNG</name>
<dbReference type="InterPro" id="IPR000253">
    <property type="entry name" value="FHA_dom"/>
</dbReference>
<feature type="compositionally biased region" description="Polar residues" evidence="1">
    <location>
        <begin position="377"/>
        <end position="387"/>
    </location>
</feature>
<feature type="domain" description="G-patch" evidence="3">
    <location>
        <begin position="481"/>
        <end position="527"/>
    </location>
</feature>
<dbReference type="OrthoDB" id="21470at2759"/>
<evidence type="ECO:0008006" key="6">
    <source>
        <dbReference type="Google" id="ProtNLM"/>
    </source>
</evidence>
<accession>A0A9W8DVB1</accession>
<feature type="region of interest" description="Disordered" evidence="1">
    <location>
        <begin position="1"/>
        <end position="53"/>
    </location>
</feature>
<dbReference type="SUPFAM" id="SSF49879">
    <property type="entry name" value="SMAD/FHA domain"/>
    <property type="match status" value="1"/>
</dbReference>
<dbReference type="SMART" id="SM00443">
    <property type="entry name" value="G_patch"/>
    <property type="match status" value="1"/>
</dbReference>
<gene>
    <name evidence="4" type="ORF">IWQ60_002856</name>
</gene>
<evidence type="ECO:0000259" key="2">
    <source>
        <dbReference type="PROSITE" id="PS50006"/>
    </source>
</evidence>
<dbReference type="Pfam" id="PF00498">
    <property type="entry name" value="FHA"/>
    <property type="match status" value="1"/>
</dbReference>
<dbReference type="Pfam" id="PF01585">
    <property type="entry name" value="G-patch"/>
    <property type="match status" value="1"/>
</dbReference>
<dbReference type="PANTHER" id="PTHR23106:SF24">
    <property type="entry name" value="ANGIOGENIC FACTOR WITH G PATCH AND FHA DOMAINS 1"/>
    <property type="match status" value="1"/>
</dbReference>
<evidence type="ECO:0000256" key="1">
    <source>
        <dbReference type="SAM" id="MobiDB-lite"/>
    </source>
</evidence>
<feature type="region of interest" description="Disordered" evidence="1">
    <location>
        <begin position="249"/>
        <end position="299"/>
    </location>
</feature>
<evidence type="ECO:0000259" key="3">
    <source>
        <dbReference type="PROSITE" id="PS50174"/>
    </source>
</evidence>
<evidence type="ECO:0000313" key="5">
    <source>
        <dbReference type="Proteomes" id="UP001150569"/>
    </source>
</evidence>
<dbReference type="PROSITE" id="PS50174">
    <property type="entry name" value="G_PATCH"/>
    <property type="match status" value="1"/>
</dbReference>
<comment type="caution">
    <text evidence="4">The sequence shown here is derived from an EMBL/GenBank/DDBJ whole genome shotgun (WGS) entry which is preliminary data.</text>
</comment>
<dbReference type="InterPro" id="IPR008984">
    <property type="entry name" value="SMAD_FHA_dom_sf"/>
</dbReference>
<sequence>MGDANGFEDELQAYYTAAQGHPANQPASEQAELSLQSPPTEVPATSSAAPPQFIHPALPGFKPTPDDIRYWYHADQGLWYDATSGVYSRYDASTFTYQPVDVDTLFAVDVGTEGHDDYAEAFPVSPVTWPATKEPNPAAYADLTEAEEPAIDVGGQGTLRLVVQESPTLPVGHIAVIDTQGTSIGRDRLPYDRRLRIMDMATSKYHAIVFHTTDDFNLPTESALPAPIPIGPRLPDLVPSQREVLIANTAQDNDQPRDSSVHQSEDESIQEVEETNGEAEEGTYVSGEDEPEVDPTVLTEPPMGQFYITDCGSQHGTLINGTRLSAPKQSSRPHVLAHGDVLTVGTTTFTVHHHPEIPWGCCVECQINQDNQLSLLESSSTDPSTAMTPADSWEALSQRGQRTLSPTRREMAANWSRELKRLKHQYSHTASSSAVLSSGPIPSTLYVDRAAARRDTQPTSRAGLGPPVSHPRADVPPKKPQPSNAQKMMLKMGWSVGKGLGKDLRGRTEPVAVKIKRTTAGLGAQELVAPTGQEREMARLQALTRKRYEEGQ</sequence>
<feature type="compositionally biased region" description="Acidic residues" evidence="1">
    <location>
        <begin position="1"/>
        <end position="11"/>
    </location>
</feature>
<dbReference type="PANTHER" id="PTHR23106">
    <property type="entry name" value="ANGIOGENIC FACTOR WITH G PATCH AND FHA DOMAINS 1"/>
    <property type="match status" value="1"/>
</dbReference>
<dbReference type="InterPro" id="IPR000467">
    <property type="entry name" value="G_patch_dom"/>
</dbReference>
<evidence type="ECO:0000313" key="4">
    <source>
        <dbReference type="EMBL" id="KAJ1927509.1"/>
    </source>
</evidence>
<feature type="compositionally biased region" description="Polar residues" evidence="1">
    <location>
        <begin position="25"/>
        <end position="49"/>
    </location>
</feature>
<proteinExistence type="predicted"/>
<dbReference type="Gene3D" id="2.60.200.20">
    <property type="match status" value="1"/>
</dbReference>
<feature type="region of interest" description="Disordered" evidence="1">
    <location>
        <begin position="452"/>
        <end position="484"/>
    </location>
</feature>
<dbReference type="InterPro" id="IPR053027">
    <property type="entry name" value="AGGF1"/>
</dbReference>
<feature type="compositionally biased region" description="Basic and acidic residues" evidence="1">
    <location>
        <begin position="254"/>
        <end position="265"/>
    </location>
</feature>
<feature type="domain" description="FHA" evidence="2">
    <location>
        <begin position="304"/>
        <end position="324"/>
    </location>
</feature>
<dbReference type="Proteomes" id="UP001150569">
    <property type="component" value="Unassembled WGS sequence"/>
</dbReference>
<feature type="region of interest" description="Disordered" evidence="1">
    <location>
        <begin position="377"/>
        <end position="409"/>
    </location>
</feature>
<dbReference type="EMBL" id="JANBPT010000114">
    <property type="protein sequence ID" value="KAJ1927509.1"/>
    <property type="molecule type" value="Genomic_DNA"/>
</dbReference>